<dbReference type="EMBL" id="BQNB010012198">
    <property type="protein sequence ID" value="GJT00481.1"/>
    <property type="molecule type" value="Genomic_DNA"/>
</dbReference>
<keyword evidence="4" id="KW-1185">Reference proteome</keyword>
<dbReference type="CDD" id="cd01647">
    <property type="entry name" value="RT_LTR"/>
    <property type="match status" value="1"/>
</dbReference>
<feature type="domain" description="Reverse transcriptase" evidence="2">
    <location>
        <begin position="328"/>
        <end position="425"/>
    </location>
</feature>
<dbReference type="InterPro" id="IPR043502">
    <property type="entry name" value="DNA/RNA_pol_sf"/>
</dbReference>
<dbReference type="Gene3D" id="3.10.10.10">
    <property type="entry name" value="HIV Type 1 Reverse Transcriptase, subunit A, domain 1"/>
    <property type="match status" value="1"/>
</dbReference>
<name>A0ABQ5AH30_9ASTR</name>
<dbReference type="PANTHER" id="PTHR24559">
    <property type="entry name" value="TRANSPOSON TY3-I GAG-POL POLYPROTEIN"/>
    <property type="match status" value="1"/>
</dbReference>
<evidence type="ECO:0000256" key="1">
    <source>
        <dbReference type="SAM" id="MobiDB-lite"/>
    </source>
</evidence>
<evidence type="ECO:0000259" key="2">
    <source>
        <dbReference type="Pfam" id="PF00078"/>
    </source>
</evidence>
<organism evidence="3 4">
    <name type="scientific">Tanacetum coccineum</name>
    <dbReference type="NCBI Taxonomy" id="301880"/>
    <lineage>
        <taxon>Eukaryota</taxon>
        <taxon>Viridiplantae</taxon>
        <taxon>Streptophyta</taxon>
        <taxon>Embryophyta</taxon>
        <taxon>Tracheophyta</taxon>
        <taxon>Spermatophyta</taxon>
        <taxon>Magnoliopsida</taxon>
        <taxon>eudicotyledons</taxon>
        <taxon>Gunneridae</taxon>
        <taxon>Pentapetalae</taxon>
        <taxon>asterids</taxon>
        <taxon>campanulids</taxon>
        <taxon>Asterales</taxon>
        <taxon>Asteraceae</taxon>
        <taxon>Asteroideae</taxon>
        <taxon>Anthemideae</taxon>
        <taxon>Anthemidinae</taxon>
        <taxon>Tanacetum</taxon>
    </lineage>
</organism>
<accession>A0ABQ5AH30</accession>
<evidence type="ECO:0000313" key="4">
    <source>
        <dbReference type="Proteomes" id="UP001151760"/>
    </source>
</evidence>
<proteinExistence type="predicted"/>
<feature type="region of interest" description="Disordered" evidence="1">
    <location>
        <begin position="54"/>
        <end position="84"/>
    </location>
</feature>
<dbReference type="Gene3D" id="3.30.70.270">
    <property type="match status" value="1"/>
</dbReference>
<dbReference type="InterPro" id="IPR000477">
    <property type="entry name" value="RT_dom"/>
</dbReference>
<feature type="compositionally biased region" description="Basic and acidic residues" evidence="1">
    <location>
        <begin position="59"/>
        <end position="79"/>
    </location>
</feature>
<gene>
    <name evidence="3" type="ORF">Tco_0821650</name>
</gene>
<evidence type="ECO:0000313" key="3">
    <source>
        <dbReference type="EMBL" id="GJT00481.1"/>
    </source>
</evidence>
<sequence>MRISVFMHEINNFELIKRLHDNIPKLVYEMMRVTTAFLRGEVAASNQARKKTLSAWKQQEARRKQNFDRRGDVRNQQRSERRRNKFTLLTKSPKEILALDKGKFKTPPPMTTPVEKRNNNKFCEFHGEVRHNTNECMHLKRQIEELIKAGKLSHVIKELKQGSGMDQPKTAKKGEAFGKDKAMAILMEEYSHCKVARLSHSNARWSQPSAITRAAEERIKVAIHLEYPKQTIAIGSTLTKEGQKELCDLLRHNLDIFAWKPADMTGVPRHIAEHRLNVREGCPPVRQRKRSQALERNKAIREEVEKLVDVGIIKEVHYHTWLLNPIMVKKYDNNWRMCMDFKDINKACLKDGYSLLEIDWKVESLCGYPFKCFLDAYKGYHQIKMAKEDEEKTTFITSHGIFCYLKIPFGLKNAGETYQHLVDKAF</sequence>
<dbReference type="InterPro" id="IPR053134">
    <property type="entry name" value="RNA-dir_DNA_polymerase"/>
</dbReference>
<dbReference type="PANTHER" id="PTHR24559:SF444">
    <property type="entry name" value="REVERSE TRANSCRIPTASE DOMAIN-CONTAINING PROTEIN"/>
    <property type="match status" value="1"/>
</dbReference>
<protein>
    <recommendedName>
        <fullName evidence="2">Reverse transcriptase domain-containing protein</fullName>
    </recommendedName>
</protein>
<reference evidence="3" key="2">
    <citation type="submission" date="2022-01" db="EMBL/GenBank/DDBJ databases">
        <authorList>
            <person name="Yamashiro T."/>
            <person name="Shiraishi A."/>
            <person name="Satake H."/>
            <person name="Nakayama K."/>
        </authorList>
    </citation>
    <scope>NUCLEOTIDE SEQUENCE</scope>
</reference>
<reference evidence="3" key="1">
    <citation type="journal article" date="2022" name="Int. J. Mol. Sci.">
        <title>Draft Genome of Tanacetum Coccineum: Genomic Comparison of Closely Related Tanacetum-Family Plants.</title>
        <authorList>
            <person name="Yamashiro T."/>
            <person name="Shiraishi A."/>
            <person name="Nakayama K."/>
            <person name="Satake H."/>
        </authorList>
    </citation>
    <scope>NUCLEOTIDE SEQUENCE</scope>
</reference>
<dbReference type="InterPro" id="IPR043128">
    <property type="entry name" value="Rev_trsase/Diguanyl_cyclase"/>
</dbReference>
<dbReference type="Pfam" id="PF00078">
    <property type="entry name" value="RVT_1"/>
    <property type="match status" value="1"/>
</dbReference>
<comment type="caution">
    <text evidence="3">The sequence shown here is derived from an EMBL/GenBank/DDBJ whole genome shotgun (WGS) entry which is preliminary data.</text>
</comment>
<dbReference type="Proteomes" id="UP001151760">
    <property type="component" value="Unassembled WGS sequence"/>
</dbReference>
<dbReference type="SUPFAM" id="SSF56672">
    <property type="entry name" value="DNA/RNA polymerases"/>
    <property type="match status" value="1"/>
</dbReference>